<accession>A0A1I5B322</accession>
<evidence type="ECO:0000259" key="3">
    <source>
        <dbReference type="PROSITE" id="PS51000"/>
    </source>
</evidence>
<protein>
    <submittedName>
        <fullName evidence="4">HTH domain-containing protein</fullName>
    </submittedName>
</protein>
<dbReference type="InterPro" id="IPR036390">
    <property type="entry name" value="WH_DNA-bd_sf"/>
</dbReference>
<dbReference type="EMBL" id="FOVO01000015">
    <property type="protein sequence ID" value="SFN69116.1"/>
    <property type="molecule type" value="Genomic_DNA"/>
</dbReference>
<dbReference type="AlphaFoldDB" id="A0A1I5B322"/>
<dbReference type="SUPFAM" id="SSF46785">
    <property type="entry name" value="Winged helix' DNA-binding domain"/>
    <property type="match status" value="1"/>
</dbReference>
<evidence type="ECO:0000313" key="4">
    <source>
        <dbReference type="EMBL" id="SFN69116.1"/>
    </source>
</evidence>
<reference evidence="5" key="1">
    <citation type="submission" date="2016-10" db="EMBL/GenBank/DDBJ databases">
        <authorList>
            <person name="Varghese N."/>
            <person name="Submissions S."/>
        </authorList>
    </citation>
    <scope>NUCLEOTIDE SEQUENCE [LARGE SCALE GENOMIC DNA]</scope>
    <source>
        <strain evidence="5">DSM 16522</strain>
    </source>
</reference>
<organism evidence="4 5">
    <name type="scientific">Xenorhabdus japonica</name>
    <dbReference type="NCBI Taxonomy" id="53341"/>
    <lineage>
        <taxon>Bacteria</taxon>
        <taxon>Pseudomonadati</taxon>
        <taxon>Pseudomonadota</taxon>
        <taxon>Gammaproteobacteria</taxon>
        <taxon>Enterobacterales</taxon>
        <taxon>Morganellaceae</taxon>
        <taxon>Xenorhabdus</taxon>
    </lineage>
</organism>
<evidence type="ECO:0000313" key="5">
    <source>
        <dbReference type="Proteomes" id="UP000199011"/>
    </source>
</evidence>
<dbReference type="InterPro" id="IPR036388">
    <property type="entry name" value="WH-like_DNA-bd_sf"/>
</dbReference>
<keyword evidence="5" id="KW-1185">Reference proteome</keyword>
<sequence length="95" mass="10667">MLEKLVEALKESIHTKKPNTTAMSVEMSEENSQPLNATSQKILSLIADQHSITISQLADNLGVNPRTIERNIKVLQENGLLIRVDAKKGGYWRIR</sequence>
<dbReference type="CDD" id="cd00090">
    <property type="entry name" value="HTH_ARSR"/>
    <property type="match status" value="1"/>
</dbReference>
<feature type="domain" description="HTH deoR-type" evidence="3">
    <location>
        <begin position="35"/>
        <end position="90"/>
    </location>
</feature>
<name>A0A1I5B322_9GAMM</name>
<gene>
    <name evidence="4" type="ORF">SAMN05421579_11546</name>
</gene>
<dbReference type="STRING" id="53341.SAMN05421579_11546"/>
<dbReference type="Pfam" id="PF08279">
    <property type="entry name" value="HTH_11"/>
    <property type="match status" value="1"/>
</dbReference>
<proteinExistence type="predicted"/>
<keyword evidence="2" id="KW-0804">Transcription</keyword>
<dbReference type="PROSITE" id="PS51000">
    <property type="entry name" value="HTH_DEOR_2"/>
    <property type="match status" value="1"/>
</dbReference>
<dbReference type="InterPro" id="IPR011991">
    <property type="entry name" value="ArsR-like_HTH"/>
</dbReference>
<keyword evidence="1" id="KW-0805">Transcription regulation</keyword>
<dbReference type="InterPro" id="IPR013196">
    <property type="entry name" value="HTH_11"/>
</dbReference>
<dbReference type="InterPro" id="IPR001034">
    <property type="entry name" value="DeoR_HTH"/>
</dbReference>
<evidence type="ECO:0000256" key="2">
    <source>
        <dbReference type="ARBA" id="ARBA00023163"/>
    </source>
</evidence>
<evidence type="ECO:0000256" key="1">
    <source>
        <dbReference type="ARBA" id="ARBA00023015"/>
    </source>
</evidence>
<dbReference type="Proteomes" id="UP000199011">
    <property type="component" value="Unassembled WGS sequence"/>
</dbReference>
<dbReference type="Gene3D" id="1.10.10.10">
    <property type="entry name" value="Winged helix-like DNA-binding domain superfamily/Winged helix DNA-binding domain"/>
    <property type="match status" value="1"/>
</dbReference>
<dbReference type="GO" id="GO:0003700">
    <property type="term" value="F:DNA-binding transcription factor activity"/>
    <property type="evidence" value="ECO:0007669"/>
    <property type="project" value="InterPro"/>
</dbReference>